<dbReference type="PROSITE" id="PS51935">
    <property type="entry name" value="NLPC_P60"/>
    <property type="match status" value="1"/>
</dbReference>
<evidence type="ECO:0000259" key="6">
    <source>
        <dbReference type="PROSITE" id="PS51935"/>
    </source>
</evidence>
<dbReference type="Gene3D" id="3.90.1720.10">
    <property type="entry name" value="endopeptidase domain like (from Nostoc punctiforme)"/>
    <property type="match status" value="1"/>
</dbReference>
<dbReference type="InterPro" id="IPR038765">
    <property type="entry name" value="Papain-like_cys_pep_sf"/>
</dbReference>
<evidence type="ECO:0000256" key="2">
    <source>
        <dbReference type="ARBA" id="ARBA00022670"/>
    </source>
</evidence>
<dbReference type="PANTHER" id="PTHR47053:SF1">
    <property type="entry name" value="MUREIN DD-ENDOPEPTIDASE MEPH-RELATED"/>
    <property type="match status" value="1"/>
</dbReference>
<keyword evidence="8" id="KW-1185">Reference proteome</keyword>
<dbReference type="GO" id="GO:0006508">
    <property type="term" value="P:proteolysis"/>
    <property type="evidence" value="ECO:0007669"/>
    <property type="project" value="UniProtKB-KW"/>
</dbReference>
<dbReference type="AlphaFoldDB" id="A0A3N3ZM55"/>
<accession>A0A3N3ZM55</accession>
<dbReference type="InterPro" id="IPR051202">
    <property type="entry name" value="Peptidase_C40"/>
</dbReference>
<evidence type="ECO:0000256" key="1">
    <source>
        <dbReference type="ARBA" id="ARBA00007074"/>
    </source>
</evidence>
<dbReference type="SUPFAM" id="SSF54001">
    <property type="entry name" value="Cysteine proteinases"/>
    <property type="match status" value="1"/>
</dbReference>
<proteinExistence type="inferred from homology"/>
<dbReference type="InterPro" id="IPR000064">
    <property type="entry name" value="NLP_P60_dom"/>
</dbReference>
<reference evidence="7 8" key="1">
    <citation type="submission" date="2018-10" db="EMBL/GenBank/DDBJ databases">
        <title>Kocuria sp. M5W7-7, whole genome shotgun sequence.</title>
        <authorList>
            <person name="Tuo L."/>
        </authorList>
    </citation>
    <scope>NUCLEOTIDE SEQUENCE [LARGE SCALE GENOMIC DNA]</scope>
    <source>
        <strain evidence="7 8">M5W7-7</strain>
    </source>
</reference>
<dbReference type="OrthoDB" id="9815778at2"/>
<comment type="similarity">
    <text evidence="1">Belongs to the peptidase C40 family.</text>
</comment>
<keyword evidence="3" id="KW-0378">Hydrolase</keyword>
<feature type="region of interest" description="Disordered" evidence="5">
    <location>
        <begin position="12"/>
        <end position="36"/>
    </location>
</feature>
<dbReference type="GO" id="GO:0008234">
    <property type="term" value="F:cysteine-type peptidase activity"/>
    <property type="evidence" value="ECO:0007669"/>
    <property type="project" value="UniProtKB-KW"/>
</dbReference>
<comment type="caution">
    <text evidence="7">The sequence shown here is derived from an EMBL/GenBank/DDBJ whole genome shotgun (WGS) entry which is preliminary data.</text>
</comment>
<sequence length="147" mass="15318">MNDLAAAVSAPFGGDPAATTGGPVAQPEGQEPAASAGDQAILDTAYQGLGGAYIWGGTDFMAWDCSGYVQWVYAQHGIEIPRVTWDQFAAGTPTTTPRPGDLVSQNGGSHVGIYLGGDQMISALNPEQGTIVHSVHAMPLDGYYTYR</sequence>
<feature type="domain" description="NlpC/P60" evidence="6">
    <location>
        <begin position="35"/>
        <end position="147"/>
    </location>
</feature>
<gene>
    <name evidence="7" type="ORF">EDL96_12620</name>
</gene>
<dbReference type="Proteomes" id="UP000270616">
    <property type="component" value="Unassembled WGS sequence"/>
</dbReference>
<name>A0A3N3ZM55_9MICC</name>
<protein>
    <submittedName>
        <fullName evidence="7">NlpC/P60 family protein</fullName>
    </submittedName>
</protein>
<keyword evidence="2" id="KW-0645">Protease</keyword>
<evidence type="ECO:0000313" key="7">
    <source>
        <dbReference type="EMBL" id="ROZ61703.1"/>
    </source>
</evidence>
<keyword evidence="4" id="KW-0788">Thiol protease</keyword>
<dbReference type="PANTHER" id="PTHR47053">
    <property type="entry name" value="MUREIN DD-ENDOPEPTIDASE MEPH-RELATED"/>
    <property type="match status" value="1"/>
</dbReference>
<dbReference type="EMBL" id="RKMF01000019">
    <property type="protein sequence ID" value="ROZ61703.1"/>
    <property type="molecule type" value="Genomic_DNA"/>
</dbReference>
<evidence type="ECO:0000256" key="5">
    <source>
        <dbReference type="SAM" id="MobiDB-lite"/>
    </source>
</evidence>
<evidence type="ECO:0000256" key="3">
    <source>
        <dbReference type="ARBA" id="ARBA00022801"/>
    </source>
</evidence>
<dbReference type="Pfam" id="PF00877">
    <property type="entry name" value="NLPC_P60"/>
    <property type="match status" value="1"/>
</dbReference>
<evidence type="ECO:0000256" key="4">
    <source>
        <dbReference type="ARBA" id="ARBA00022807"/>
    </source>
</evidence>
<evidence type="ECO:0000313" key="8">
    <source>
        <dbReference type="Proteomes" id="UP000270616"/>
    </source>
</evidence>
<organism evidence="7 8">
    <name type="scientific">Kocuria soli</name>
    <dbReference type="NCBI Taxonomy" id="2485125"/>
    <lineage>
        <taxon>Bacteria</taxon>
        <taxon>Bacillati</taxon>
        <taxon>Actinomycetota</taxon>
        <taxon>Actinomycetes</taxon>
        <taxon>Micrococcales</taxon>
        <taxon>Micrococcaceae</taxon>
        <taxon>Kocuria</taxon>
    </lineage>
</organism>